<feature type="domain" description="ABC transmembrane type-1" evidence="8">
    <location>
        <begin position="73"/>
        <end position="265"/>
    </location>
</feature>
<dbReference type="AlphaFoldDB" id="A0A2A6DYW9"/>
<reference evidence="9 10" key="1">
    <citation type="submission" date="2016-12" db="EMBL/GenBank/DDBJ databases">
        <title>Candidatus Reconcilibacillus cellulovorans genome.</title>
        <authorList>
            <person name="Kolinko S."/>
            <person name="Wu Y.-W."/>
            <person name="Tachea F."/>
            <person name="Denzel E."/>
            <person name="Hiras J."/>
            <person name="Baecker N."/>
            <person name="Chan L.J."/>
            <person name="Eichorst S.A."/>
            <person name="Frey D."/>
            <person name="Adams P.D."/>
            <person name="Pray T."/>
            <person name="Tanjore D."/>
            <person name="Petzold C.J."/>
            <person name="Gladden J.M."/>
            <person name="Simmons B.A."/>
            <person name="Singer S.W."/>
        </authorList>
    </citation>
    <scope>NUCLEOTIDE SEQUENCE [LARGE SCALE GENOMIC DNA]</scope>
    <source>
        <strain evidence="9">JTherm</strain>
    </source>
</reference>
<dbReference type="PROSITE" id="PS50928">
    <property type="entry name" value="ABC_TM1"/>
    <property type="match status" value="1"/>
</dbReference>
<dbReference type="Gene3D" id="1.10.3720.10">
    <property type="entry name" value="MetI-like"/>
    <property type="match status" value="1"/>
</dbReference>
<name>A0A2A6DYW9_9BACL</name>
<evidence type="ECO:0000256" key="3">
    <source>
        <dbReference type="ARBA" id="ARBA00022475"/>
    </source>
</evidence>
<gene>
    <name evidence="9" type="ORF">BLM47_10810</name>
</gene>
<dbReference type="Pfam" id="PF00528">
    <property type="entry name" value="BPD_transp_1"/>
    <property type="match status" value="1"/>
</dbReference>
<dbReference type="InterPro" id="IPR000515">
    <property type="entry name" value="MetI-like"/>
</dbReference>
<accession>A0A2A6DYW9</accession>
<feature type="transmembrane region" description="Helical" evidence="7">
    <location>
        <begin position="12"/>
        <end position="32"/>
    </location>
</feature>
<dbReference type="GO" id="GO:0005886">
    <property type="term" value="C:plasma membrane"/>
    <property type="evidence" value="ECO:0007669"/>
    <property type="project" value="UniProtKB-SubCell"/>
</dbReference>
<feature type="transmembrane region" description="Helical" evidence="7">
    <location>
        <begin position="77"/>
        <end position="99"/>
    </location>
</feature>
<protein>
    <submittedName>
        <fullName evidence="9">Sugar ABC transporter permease</fullName>
    </submittedName>
</protein>
<evidence type="ECO:0000256" key="6">
    <source>
        <dbReference type="ARBA" id="ARBA00023136"/>
    </source>
</evidence>
<comment type="subcellular location">
    <subcellularLocation>
        <location evidence="1 7">Cell membrane</location>
        <topology evidence="1 7">Multi-pass membrane protein</topology>
    </subcellularLocation>
</comment>
<evidence type="ECO:0000313" key="10">
    <source>
        <dbReference type="Proteomes" id="UP000243688"/>
    </source>
</evidence>
<keyword evidence="6 7" id="KW-0472">Membrane</keyword>
<feature type="transmembrane region" description="Helical" evidence="7">
    <location>
        <begin position="244"/>
        <end position="265"/>
    </location>
</feature>
<dbReference type="PANTHER" id="PTHR43744:SF6">
    <property type="entry name" value="ABC TRANSPORTER PERMEASE PROTEIN YESQ-RELATED"/>
    <property type="match status" value="1"/>
</dbReference>
<feature type="transmembrane region" description="Helical" evidence="7">
    <location>
        <begin position="108"/>
        <end position="132"/>
    </location>
</feature>
<evidence type="ECO:0000256" key="1">
    <source>
        <dbReference type="ARBA" id="ARBA00004651"/>
    </source>
</evidence>
<dbReference type="Proteomes" id="UP000243688">
    <property type="component" value="Unassembled WGS sequence"/>
</dbReference>
<sequence length="280" mass="31475">MMGAAVWRNATLHGLILAGAVVMLYPLLWLLGSSFKPEQEIFADPGLWPKTWTLENYVKGWSGISGISFATFFQNSFYVSFLSIAGNLLSCSMAAYAFARLDFVLKRLWFAAMIVGMMLPYHVLIIPQYILFNEAGWVNTFLPLVVPKFLATEGFFVFLIVQFLRTLPAELDKAATVDGCGPIQIYWRIALPLSVPVLVTTAIFTFIWTWNDFFSQLLYLNDAKRYTVSLGLRLFLDSSSQSQWGPMFAMSVVSLVPVFAVFLFFQRYLLEGVVAGSLKG</sequence>
<organism evidence="9 10">
    <name type="scientific">Candidatus Reconcilbacillus cellulovorans</name>
    <dbReference type="NCBI Taxonomy" id="1906605"/>
    <lineage>
        <taxon>Bacteria</taxon>
        <taxon>Bacillati</taxon>
        <taxon>Bacillota</taxon>
        <taxon>Bacilli</taxon>
        <taxon>Bacillales</taxon>
        <taxon>Paenibacillaceae</taxon>
        <taxon>Candidatus Reconcilbacillus</taxon>
    </lineage>
</organism>
<keyword evidence="5 7" id="KW-1133">Transmembrane helix</keyword>
<feature type="transmembrane region" description="Helical" evidence="7">
    <location>
        <begin position="144"/>
        <end position="164"/>
    </location>
</feature>
<evidence type="ECO:0000313" key="9">
    <source>
        <dbReference type="EMBL" id="PDO09766.1"/>
    </source>
</evidence>
<dbReference type="GO" id="GO:0055085">
    <property type="term" value="P:transmembrane transport"/>
    <property type="evidence" value="ECO:0007669"/>
    <property type="project" value="InterPro"/>
</dbReference>
<feature type="transmembrane region" description="Helical" evidence="7">
    <location>
        <begin position="185"/>
        <end position="210"/>
    </location>
</feature>
<dbReference type="PANTHER" id="PTHR43744">
    <property type="entry name" value="ABC TRANSPORTER PERMEASE PROTEIN MG189-RELATED-RELATED"/>
    <property type="match status" value="1"/>
</dbReference>
<keyword evidence="3" id="KW-1003">Cell membrane</keyword>
<dbReference type="EMBL" id="MOXJ01000028">
    <property type="protein sequence ID" value="PDO09766.1"/>
    <property type="molecule type" value="Genomic_DNA"/>
</dbReference>
<comment type="caution">
    <text evidence="9">The sequence shown here is derived from an EMBL/GenBank/DDBJ whole genome shotgun (WGS) entry which is preliminary data.</text>
</comment>
<dbReference type="InterPro" id="IPR035906">
    <property type="entry name" value="MetI-like_sf"/>
</dbReference>
<evidence type="ECO:0000256" key="5">
    <source>
        <dbReference type="ARBA" id="ARBA00022989"/>
    </source>
</evidence>
<evidence type="ECO:0000256" key="2">
    <source>
        <dbReference type="ARBA" id="ARBA00022448"/>
    </source>
</evidence>
<keyword evidence="2 7" id="KW-0813">Transport</keyword>
<dbReference type="SUPFAM" id="SSF161098">
    <property type="entry name" value="MetI-like"/>
    <property type="match status" value="1"/>
</dbReference>
<keyword evidence="4 7" id="KW-0812">Transmembrane</keyword>
<evidence type="ECO:0000256" key="4">
    <source>
        <dbReference type="ARBA" id="ARBA00022692"/>
    </source>
</evidence>
<dbReference type="CDD" id="cd06261">
    <property type="entry name" value="TM_PBP2"/>
    <property type="match status" value="1"/>
</dbReference>
<evidence type="ECO:0000259" key="8">
    <source>
        <dbReference type="PROSITE" id="PS50928"/>
    </source>
</evidence>
<evidence type="ECO:0000256" key="7">
    <source>
        <dbReference type="RuleBase" id="RU363032"/>
    </source>
</evidence>
<proteinExistence type="inferred from homology"/>
<comment type="similarity">
    <text evidence="7">Belongs to the binding-protein-dependent transport system permease family.</text>
</comment>